<evidence type="ECO:0000256" key="1">
    <source>
        <dbReference type="SAM" id="MobiDB-lite"/>
    </source>
</evidence>
<dbReference type="Proteomes" id="UP000009081">
    <property type="component" value="Chromosome"/>
</dbReference>
<proteinExistence type="predicted"/>
<gene>
    <name evidence="3" type="ordered locus">MexAM1_META1p4005</name>
</gene>
<dbReference type="EMBL" id="CP001510">
    <property type="protein sequence ID" value="ACS41684.1"/>
    <property type="molecule type" value="Genomic_DNA"/>
</dbReference>
<dbReference type="STRING" id="272630.MexAM1_META1p4005"/>
<keyword evidence="4" id="KW-1185">Reference proteome</keyword>
<dbReference type="KEGG" id="mea:Mex_1p4005"/>
<feature type="region of interest" description="Disordered" evidence="1">
    <location>
        <begin position="141"/>
        <end position="193"/>
    </location>
</feature>
<evidence type="ECO:0000313" key="3">
    <source>
        <dbReference type="EMBL" id="ACS41684.1"/>
    </source>
</evidence>
<name>C5B183_METEA</name>
<feature type="compositionally biased region" description="Low complexity" evidence="1">
    <location>
        <begin position="150"/>
        <end position="159"/>
    </location>
</feature>
<organism evidence="3 4">
    <name type="scientific">Methylorubrum extorquens (strain ATCC 14718 / DSM 1338 / JCM 2805 / NCIMB 9133 / AM1)</name>
    <name type="common">Methylobacterium extorquens</name>
    <dbReference type="NCBI Taxonomy" id="272630"/>
    <lineage>
        <taxon>Bacteria</taxon>
        <taxon>Pseudomonadati</taxon>
        <taxon>Pseudomonadota</taxon>
        <taxon>Alphaproteobacteria</taxon>
        <taxon>Hyphomicrobiales</taxon>
        <taxon>Methylobacteriaceae</taxon>
        <taxon>Methylorubrum</taxon>
    </lineage>
</organism>
<feature type="compositionally biased region" description="Low complexity" evidence="1">
    <location>
        <begin position="181"/>
        <end position="192"/>
    </location>
</feature>
<dbReference type="Pfam" id="PF07486">
    <property type="entry name" value="Hydrolase_2"/>
    <property type="match status" value="1"/>
</dbReference>
<evidence type="ECO:0000259" key="2">
    <source>
        <dbReference type="Pfam" id="PF07486"/>
    </source>
</evidence>
<dbReference type="Gene3D" id="1.10.10.2520">
    <property type="entry name" value="Cell wall hydrolase SleB, domain 1"/>
    <property type="match status" value="1"/>
</dbReference>
<accession>C5B183</accession>
<reference evidence="3 4" key="1">
    <citation type="journal article" date="2009" name="PLoS ONE">
        <title>Methylobacterium genome sequences: a reference blueprint to investigate microbial metabolism of C1 compounds from natural and industrial sources.</title>
        <authorList>
            <person name="Vuilleumier S."/>
            <person name="Chistoserdova L."/>
            <person name="Lee M.-C."/>
            <person name="Bringel F."/>
            <person name="Lajus A."/>
            <person name="Zhou Y."/>
            <person name="Gourion B."/>
            <person name="Barbe V."/>
            <person name="Chang J."/>
            <person name="Cruveiller S."/>
            <person name="Dossat C."/>
            <person name="Gillett W."/>
            <person name="Gruffaz C."/>
            <person name="Haugen E."/>
            <person name="Hourcade E."/>
            <person name="Levy R."/>
            <person name="Mangenot S."/>
            <person name="Muller E."/>
            <person name="Nadalig T."/>
            <person name="Pagni M."/>
            <person name="Penny C."/>
            <person name="Peyraud R."/>
            <person name="Robinson D.G."/>
            <person name="Roche D."/>
            <person name="Rouy Z."/>
            <person name="Saenampechek C."/>
            <person name="Salvignol G."/>
            <person name="Vallenet D."/>
            <person name="Wu Z."/>
            <person name="Marx C.J."/>
            <person name="Vorholt J.A."/>
            <person name="Olson M.V."/>
            <person name="Kaul R."/>
            <person name="Weissenbach J."/>
            <person name="Medigue C."/>
            <person name="Lidstrom M.E."/>
        </authorList>
    </citation>
    <scope>NUCLEOTIDE SEQUENCE [LARGE SCALE GENOMIC DNA]</scope>
    <source>
        <strain evidence="4">ATCC 14718 / DSM 1338 / JCM 2805 / NCIMB 9133 / AM1</strain>
    </source>
</reference>
<dbReference type="GO" id="GO:0016787">
    <property type="term" value="F:hydrolase activity"/>
    <property type="evidence" value="ECO:0007669"/>
    <property type="project" value="InterPro"/>
</dbReference>
<dbReference type="RefSeq" id="WP_015857198.1">
    <property type="nucleotide sequence ID" value="NC_012808.1"/>
</dbReference>
<dbReference type="InterPro" id="IPR011105">
    <property type="entry name" value="Cell_wall_hydrolase_SleB"/>
</dbReference>
<dbReference type="OrthoDB" id="8450344at2"/>
<dbReference type="InterPro" id="IPR042047">
    <property type="entry name" value="SleB_dom1"/>
</dbReference>
<sequence>MPNNDVTKAERDLAIRTMMGEANGQGDAGLAAVGHVIMNRVQAGKYGGRNVADVVLAPSQFEPWQTRKSELLSYSPSDPKYVRAAAIFDQIVSGEMPDITDGATHFLNARVVRERGNYGGALPKWTSGGGQDIGDHTFYKPDGPVRRQRAAAAEPASASWDDVLGEAAVNGPKGSATAKQTTTPRPTDPTITAVSQGYSPDELWNEIATGAKQNVRAAPAGAPAEPASTAPAPVPAADPAAGDASAAIGRGIINGVPVVGPALLNGLNKGIAGIRSLQSGKPYADELATVQRFGQATAEANPTATTVGELGGGIAALAPIGATAVGARALGLTGENLLARGVAGGISGGVIGAADAGMRGNDVGTAGTIGAVFGGAAPGVGKVVGAGTNALINAVGERVVPVAPGVSGSAGKVLNDLISADGPQAVQNRLMALGSNGMLAEAGPALEGAAAGLIPKPGEAKSILVNAVRERAAGANARLNDDVRGAIGPAEDPARVTAEILALRKARGGVDYPAALQNAPPVDVSGLVGIIDKGLKTAEGGQKTALQTLRARLVKAEGQSAQAGGPTGLLDASGRPIIGAGKPATSAQLQDAAENLHNIKGELDAVINYGAPGLGVEQGAVTRTQGSLKKVRAELNAALEGQVPGYAEANKTSAALAKRAEAVETGTQVLGSGKTTLTPEGLADVMNGMSPGERIALAKGTRGEIERQLGVKVNDLVALKSALQGEGGWNTAKLEQIFGKSGTNRLVEAVGREAAFADTTNKLLQNSQTANRLGGAEFIKDAVGNPVDLKGATVTGLVAAGAKKFALDPVMNLLTRTDNSRRDAEIARVLSSIGPERDRLVAALSGRSGALEKTNKLAEFLASRTNAGTNLLTNAAAQPYARSR</sequence>
<dbReference type="AlphaFoldDB" id="C5B183"/>
<feature type="domain" description="Cell wall hydrolase SleB" evidence="2">
    <location>
        <begin position="24"/>
        <end position="139"/>
    </location>
</feature>
<feature type="region of interest" description="Disordered" evidence="1">
    <location>
        <begin position="215"/>
        <end position="238"/>
    </location>
</feature>
<dbReference type="eggNOG" id="COG3773">
    <property type="taxonomic scope" value="Bacteria"/>
</dbReference>
<feature type="compositionally biased region" description="Low complexity" evidence="1">
    <location>
        <begin position="217"/>
        <end position="238"/>
    </location>
</feature>
<dbReference type="HOGENOM" id="CLU_325920_0_0_5"/>
<protein>
    <recommendedName>
        <fullName evidence="2">Cell wall hydrolase SleB domain-containing protein</fullName>
    </recommendedName>
</protein>
<evidence type="ECO:0000313" key="4">
    <source>
        <dbReference type="Proteomes" id="UP000009081"/>
    </source>
</evidence>